<dbReference type="EMBL" id="CP130612">
    <property type="protein sequence ID" value="WKW12255.1"/>
    <property type="molecule type" value="Genomic_DNA"/>
</dbReference>
<feature type="compositionally biased region" description="Low complexity" evidence="12">
    <location>
        <begin position="119"/>
        <end position="138"/>
    </location>
</feature>
<dbReference type="SMART" id="SM00987">
    <property type="entry name" value="UreE_C"/>
    <property type="match status" value="1"/>
</dbReference>
<gene>
    <name evidence="14" type="ORF">Strain138_001538</name>
    <name evidence="15" type="ORF">Strain318_001538</name>
</gene>
<evidence type="ECO:0000259" key="13">
    <source>
        <dbReference type="SMART" id="SM00986"/>
    </source>
</evidence>
<keyword evidence="7" id="KW-0227">DNA damage</keyword>
<keyword evidence="11" id="KW-0234">DNA repair</keyword>
<dbReference type="CDD" id="cd10030">
    <property type="entry name" value="UDG-F4_TTUDGA_SPO1dp_like"/>
    <property type="match status" value="1"/>
</dbReference>
<dbReference type="InterPro" id="IPR005122">
    <property type="entry name" value="Uracil-DNA_glycosylase-like"/>
</dbReference>
<feature type="domain" description="Uracil-DNA glycosylase-like" evidence="13">
    <location>
        <begin position="192"/>
        <end position="338"/>
    </location>
</feature>
<keyword evidence="9" id="KW-0408">Iron</keyword>
<dbReference type="GO" id="GO:0006281">
    <property type="term" value="P:DNA repair"/>
    <property type="evidence" value="ECO:0007669"/>
    <property type="project" value="UniProtKB-KW"/>
</dbReference>
<keyword evidence="10" id="KW-0411">Iron-sulfur</keyword>
<evidence type="ECO:0000256" key="9">
    <source>
        <dbReference type="ARBA" id="ARBA00023004"/>
    </source>
</evidence>
<reference evidence="15" key="1">
    <citation type="submission" date="2023-07" db="EMBL/GenBank/DDBJ databases">
        <authorList>
            <person name="Haufschild T."/>
            <person name="Kallscheuer N."/>
            <person name="Hammer J."/>
            <person name="Kohn T."/>
            <person name="Kabuu M."/>
            <person name="Jogler M."/>
            <person name="Wohfarth N."/>
            <person name="Heuer A."/>
            <person name="Rohde M."/>
            <person name="van Teeseling M.C.F."/>
            <person name="Jogler C."/>
        </authorList>
    </citation>
    <scope>NUCLEOTIDE SEQUENCE</scope>
    <source>
        <strain evidence="14">Strain 138</strain>
        <strain evidence="15">Strain 318</strain>
    </source>
</reference>
<dbReference type="GO" id="GO:0051539">
    <property type="term" value="F:4 iron, 4 sulfur cluster binding"/>
    <property type="evidence" value="ECO:0007669"/>
    <property type="project" value="UniProtKB-KW"/>
</dbReference>
<proteinExistence type="inferred from homology"/>
<accession>A0AA49Q5J0</accession>
<evidence type="ECO:0000256" key="5">
    <source>
        <dbReference type="ARBA" id="ARBA00022485"/>
    </source>
</evidence>
<dbReference type="Gene3D" id="3.40.470.10">
    <property type="entry name" value="Uracil-DNA glycosylase-like domain"/>
    <property type="match status" value="1"/>
</dbReference>
<keyword evidence="8" id="KW-0378">Hydrolase</keyword>
<organism evidence="15 16">
    <name type="scientific">Pseudogemmatithrix spongiicola</name>
    <dbReference type="NCBI Taxonomy" id="3062599"/>
    <lineage>
        <taxon>Bacteria</taxon>
        <taxon>Pseudomonadati</taxon>
        <taxon>Gemmatimonadota</taxon>
        <taxon>Gemmatimonadia</taxon>
        <taxon>Gemmatimonadales</taxon>
        <taxon>Gemmatimonadaceae</taxon>
        <taxon>Pseudogemmatithrix</taxon>
    </lineage>
</organism>
<dbReference type="PANTHER" id="PTHR33693:SF1">
    <property type="entry name" value="TYPE-4 URACIL-DNA GLYCOSYLASE"/>
    <property type="match status" value="1"/>
</dbReference>
<accession>A0AA49Q707</accession>
<dbReference type="RefSeq" id="WP_367885132.1">
    <property type="nucleotide sequence ID" value="NZ_CP130612.1"/>
</dbReference>
<dbReference type="GO" id="GO:0004844">
    <property type="term" value="F:uracil DNA N-glycosylase activity"/>
    <property type="evidence" value="ECO:0007669"/>
    <property type="project" value="UniProtKB-EC"/>
</dbReference>
<keyword evidence="5" id="KW-0004">4Fe-4S</keyword>
<keyword evidence="16" id="KW-1185">Reference proteome</keyword>
<evidence type="ECO:0000256" key="3">
    <source>
        <dbReference type="ARBA" id="ARBA00012030"/>
    </source>
</evidence>
<keyword evidence="6" id="KW-0479">Metal-binding</keyword>
<evidence type="ECO:0000256" key="2">
    <source>
        <dbReference type="ARBA" id="ARBA00006521"/>
    </source>
</evidence>
<dbReference type="EMBL" id="CP130613">
    <property type="protein sequence ID" value="WKW15163.1"/>
    <property type="molecule type" value="Genomic_DNA"/>
</dbReference>
<evidence type="ECO:0000256" key="7">
    <source>
        <dbReference type="ARBA" id="ARBA00022763"/>
    </source>
</evidence>
<dbReference type="NCBIfam" id="TIGR00758">
    <property type="entry name" value="UDG_fam4"/>
    <property type="match status" value="1"/>
</dbReference>
<evidence type="ECO:0000256" key="12">
    <source>
        <dbReference type="SAM" id="MobiDB-lite"/>
    </source>
</evidence>
<evidence type="ECO:0000313" key="14">
    <source>
        <dbReference type="EMBL" id="WKW12255.1"/>
    </source>
</evidence>
<feature type="region of interest" description="Disordered" evidence="12">
    <location>
        <begin position="41"/>
        <end position="72"/>
    </location>
</feature>
<evidence type="ECO:0000256" key="8">
    <source>
        <dbReference type="ARBA" id="ARBA00022801"/>
    </source>
</evidence>
<comment type="similarity">
    <text evidence="2">Belongs to the uracil-DNA glycosylase (UDG) superfamily. Type 4 (UDGa) family.</text>
</comment>
<evidence type="ECO:0000313" key="16">
    <source>
        <dbReference type="Proteomes" id="UP001229955"/>
    </source>
</evidence>
<dbReference type="SMART" id="SM00986">
    <property type="entry name" value="UDG"/>
    <property type="match status" value="1"/>
</dbReference>
<feature type="compositionally biased region" description="Basic and acidic residues" evidence="12">
    <location>
        <begin position="58"/>
        <end position="72"/>
    </location>
</feature>
<dbReference type="PANTHER" id="PTHR33693">
    <property type="entry name" value="TYPE-5 URACIL-DNA GLYCOSYLASE"/>
    <property type="match status" value="1"/>
</dbReference>
<dbReference type="InterPro" id="IPR051536">
    <property type="entry name" value="UDG_Type-4/5"/>
</dbReference>
<evidence type="ECO:0000256" key="4">
    <source>
        <dbReference type="ARBA" id="ARBA00019403"/>
    </source>
</evidence>
<name>A0AA49Q707_9BACT</name>
<comment type="catalytic activity">
    <reaction evidence="1">
        <text>Hydrolyzes single-stranded DNA or mismatched double-stranded DNA and polynucleotides, releasing free uracil.</text>
        <dbReference type="EC" id="3.2.2.27"/>
    </reaction>
</comment>
<evidence type="ECO:0000256" key="10">
    <source>
        <dbReference type="ARBA" id="ARBA00023014"/>
    </source>
</evidence>
<evidence type="ECO:0000313" key="15">
    <source>
        <dbReference type="EMBL" id="WKW15163.1"/>
    </source>
</evidence>
<dbReference type="EC" id="3.2.2.27" evidence="3"/>
<dbReference type="Pfam" id="PF03167">
    <property type="entry name" value="UDG"/>
    <property type="match status" value="1"/>
</dbReference>
<dbReference type="InterPro" id="IPR005273">
    <property type="entry name" value="Ura-DNA_glyco_family4"/>
</dbReference>
<feature type="region of interest" description="Disordered" evidence="12">
    <location>
        <begin position="92"/>
        <end position="153"/>
    </location>
</feature>
<dbReference type="Proteomes" id="UP001229955">
    <property type="component" value="Chromosome"/>
</dbReference>
<protein>
    <recommendedName>
        <fullName evidence="4">Type-4 uracil-DNA glycosylase</fullName>
        <ecNumber evidence="3">3.2.2.27</ecNumber>
    </recommendedName>
</protein>
<dbReference type="SUPFAM" id="SSF52141">
    <property type="entry name" value="Uracil-DNA glycosylase-like"/>
    <property type="match status" value="1"/>
</dbReference>
<dbReference type="InterPro" id="IPR036895">
    <property type="entry name" value="Uracil-DNA_glycosylase-like_sf"/>
</dbReference>
<dbReference type="GO" id="GO:0046872">
    <property type="term" value="F:metal ion binding"/>
    <property type="evidence" value="ECO:0007669"/>
    <property type="project" value="UniProtKB-KW"/>
</dbReference>
<sequence>MSESLERLRQYLEQRRELGETEFVLDSLSIEDALKALGGSAALAGGTPRSAAAAPGREAQRMPPRGDSDLHRAAEAAAASGDWREALRAVNAEEGGASAKPVSKPAPKAETRAAEPLDTASAVAPAGTTAPTAGAPGSDADRSPSASGAPLQVGAGAAPSGLAHLESLEAVAGAIAGCSLCALSSTALNHVPGEGNPQARFVVVGEAPGQTEDELGRPFVGKSGELLTKILEAIGFKREDVFICNVLKHRPPGNRNPSSDEIHACRPFLLRQLELLEPKVILCVGTFAAQTLLATDAPIGKLRGVVHRYHGIPLVATYHPAALLRNPNWKRPAWEDVQLARRIFDRP</sequence>
<dbReference type="KEGG" id="pspc:Strain318_001538"/>
<evidence type="ECO:0000256" key="1">
    <source>
        <dbReference type="ARBA" id="ARBA00001400"/>
    </source>
</evidence>
<evidence type="ECO:0000256" key="11">
    <source>
        <dbReference type="ARBA" id="ARBA00023204"/>
    </source>
</evidence>
<dbReference type="AlphaFoldDB" id="A0AA49Q707"/>
<evidence type="ECO:0000256" key="6">
    <source>
        <dbReference type="ARBA" id="ARBA00022723"/>
    </source>
</evidence>